<protein>
    <submittedName>
        <fullName evidence="1">Uncharacterized protein</fullName>
    </submittedName>
</protein>
<name>A0ABT5B712_9BACT</name>
<dbReference type="RefSeq" id="WP_271999707.1">
    <property type="nucleotide sequence ID" value="NZ_JAQNDN010000010.1"/>
</dbReference>
<proteinExistence type="predicted"/>
<accession>A0ABT5B712</accession>
<sequence length="1076" mass="114486">MTRRGTTADGPGVSELHPSVAAALARICRAEGDAGALRAFTVARTEAVLRLRELPRPGAWHFTLPLVRAANAVALRARGFAREHDDGEARVLTLAFSTAGFDYAGVDLRGLVLAAAEGDSDMSEETGHAAGFPASLWRRLVGAAVNEALAGGPIAVEVRTAAGAVRYVRKDSHAAGQDPYGEQRAEGRCPPQAFEVEVRWPRPGFGRRLTSWLARQAGAEAALTELWLAALPGAEPDQTASKGIELGRPLPGMKVSLGTADAPVGTWGWEPELGGPWLVREGVRLVSLAQALTRLGLTPGEFAGWIECPRVRLTADEASVALDAGCELLAAWLLDARAHSFPGEGGQFVVQWPSELRHVPTLSGRPAPIEQVIQRCRQGRDVVYAWPHHAESVPPSIRARVFALWPSELALLRAAIPEARLVPARALGESPQFERADLSDLHKSALYAIQVELGAEATASTSAGTRLRVELEAFVHRFASAEEGAIALLFHERRVAHVREAGRTIAGVTLVAKLIGETAEALTIDGLRAEKELLNAIAERCRAAALRAIDRLLAPALAHKSPWELPLVRAQAGALTGAALGVRYRQAAGGEAAELAWDESPLLALAVGHDMAGQTVTLQQALVRCRDVGGIVVEDPKQRWTTFRSPDPRHEPWALSREGRALIERVAGEPVLWDMPTVAEGHLQPAPAAEQQRLVLGAGAIAQAIATPRPPWARADLRAHLLVAEALGQAAPEVVDMPLWARYDPRTLESVRTVSRSDARTEGLGLLPSGSSTRALAGPVLLVTPGEARLLHAAGQPLAAAAAATTAMPATRTSRAPLRRAGAAPTSLAVLPVADALYLGALRVEGRPSKIAVWGGGLHINDLDLPPPLDWIGGRLTLTREGARAGSERLAAQVKGLAREVVRTALRERLLHAPGSPQRAGLDAFRERCAAPGSPVSEFMRERPGLNGHALADMCAASLKQHPLRRLAPGPRRLEGLLRQALTRPLAVEGAILSWQAARLGNVEGRAWSIELGRRNAEIQRALADDAPNDALFAAAALALAQVFAEARQRGLQGAGLPDELVAGYRVLALLYAHVP</sequence>
<comment type="caution">
    <text evidence="1">The sequence shown here is derived from an EMBL/GenBank/DDBJ whole genome shotgun (WGS) entry which is preliminary data.</text>
</comment>
<dbReference type="EMBL" id="JAQNDN010000010">
    <property type="protein sequence ID" value="MDC0669905.1"/>
    <property type="molecule type" value="Genomic_DNA"/>
</dbReference>
<dbReference type="Proteomes" id="UP001217838">
    <property type="component" value="Unassembled WGS sequence"/>
</dbReference>
<gene>
    <name evidence="1" type="ORF">POL58_19275</name>
</gene>
<keyword evidence="2" id="KW-1185">Reference proteome</keyword>
<organism evidence="1 2">
    <name type="scientific">Nannocystis radixulma</name>
    <dbReference type="NCBI Taxonomy" id="2995305"/>
    <lineage>
        <taxon>Bacteria</taxon>
        <taxon>Pseudomonadati</taxon>
        <taxon>Myxococcota</taxon>
        <taxon>Polyangia</taxon>
        <taxon>Nannocystales</taxon>
        <taxon>Nannocystaceae</taxon>
        <taxon>Nannocystis</taxon>
    </lineage>
</organism>
<reference evidence="1 2" key="1">
    <citation type="submission" date="2022-11" db="EMBL/GenBank/DDBJ databases">
        <title>Minimal conservation of predation-associated metabolite biosynthetic gene clusters underscores biosynthetic potential of Myxococcota including descriptions for ten novel species: Archangium lansinium sp. nov., Myxococcus landrumus sp. nov., Nannocystis bai.</title>
        <authorList>
            <person name="Ahearne A."/>
            <person name="Stevens C."/>
            <person name="Dowd S."/>
        </authorList>
    </citation>
    <scope>NUCLEOTIDE SEQUENCE [LARGE SCALE GENOMIC DNA]</scope>
    <source>
        <strain evidence="1 2">NCELM</strain>
    </source>
</reference>
<evidence type="ECO:0000313" key="2">
    <source>
        <dbReference type="Proteomes" id="UP001217838"/>
    </source>
</evidence>
<evidence type="ECO:0000313" key="1">
    <source>
        <dbReference type="EMBL" id="MDC0669905.1"/>
    </source>
</evidence>